<dbReference type="GO" id="GO:0005829">
    <property type="term" value="C:cytosol"/>
    <property type="evidence" value="ECO:0007669"/>
    <property type="project" value="TreeGrafter"/>
</dbReference>
<sequence length="167" mass="19061">MKLFLVGLPGSGKSTLGKQLAEHLNLPFIDMDEVIETQAQQPIRDIFAHQGESYFRSLERQTLIALIDKYSSFVIATGGGAPCFLNNMELMNQEGKTLFVDTPIPVIAKRMLQQGIEERPLLQQLKTEDFERAYQEKFAHRLPYYQQALFTVNPEDELSILLEQLKS</sequence>
<keyword evidence="2 7" id="KW-0808">Transferase</keyword>
<dbReference type="PANTHER" id="PTHR21087">
    <property type="entry name" value="SHIKIMATE KINASE"/>
    <property type="match status" value="1"/>
</dbReference>
<evidence type="ECO:0000256" key="5">
    <source>
        <dbReference type="ARBA" id="ARBA00022840"/>
    </source>
</evidence>
<feature type="binding site" evidence="7">
    <location>
        <position position="32"/>
    </location>
    <ligand>
        <name>substrate</name>
    </ligand>
</feature>
<comment type="function">
    <text evidence="7">Catalyzes the specific phosphorylation of the 3-hydroxyl group of shikimic acid using ATP as a cosubstrate.</text>
</comment>
<evidence type="ECO:0000256" key="4">
    <source>
        <dbReference type="ARBA" id="ARBA00022777"/>
    </source>
</evidence>
<dbReference type="GO" id="GO:0005524">
    <property type="term" value="F:ATP binding"/>
    <property type="evidence" value="ECO:0007669"/>
    <property type="project" value="UniProtKB-UniRule"/>
</dbReference>
<organism evidence="8">
    <name type="scientific">Roseihalotalea indica</name>
    <dbReference type="NCBI Taxonomy" id="2867963"/>
    <lineage>
        <taxon>Bacteria</taxon>
        <taxon>Pseudomonadati</taxon>
        <taxon>Bacteroidota</taxon>
        <taxon>Cytophagia</taxon>
        <taxon>Cytophagales</taxon>
        <taxon>Catalimonadaceae</taxon>
        <taxon>Roseihalotalea</taxon>
    </lineage>
</organism>
<dbReference type="GO" id="GO:0008652">
    <property type="term" value="P:amino acid biosynthetic process"/>
    <property type="evidence" value="ECO:0007669"/>
    <property type="project" value="UniProtKB-KW"/>
</dbReference>
<dbReference type="Pfam" id="PF01202">
    <property type="entry name" value="SKI"/>
    <property type="match status" value="1"/>
</dbReference>
<comment type="cofactor">
    <cofactor evidence="7">
        <name>Mg(2+)</name>
        <dbReference type="ChEBI" id="CHEBI:18420"/>
    </cofactor>
    <text evidence="7">Binds 1 Mg(2+) ion per subunit.</text>
</comment>
<keyword evidence="4 7" id="KW-0418">Kinase</keyword>
<feature type="binding site" evidence="7">
    <location>
        <position position="141"/>
    </location>
    <ligand>
        <name>substrate</name>
    </ligand>
</feature>
<feature type="binding site" evidence="7">
    <location>
        <position position="56"/>
    </location>
    <ligand>
        <name>substrate</name>
    </ligand>
</feature>
<dbReference type="EC" id="2.7.1.71" evidence="7"/>
<evidence type="ECO:0000313" key="8">
    <source>
        <dbReference type="EMBL" id="WKN35348.1"/>
    </source>
</evidence>
<dbReference type="GO" id="GO:0009423">
    <property type="term" value="P:chorismate biosynthetic process"/>
    <property type="evidence" value="ECO:0007669"/>
    <property type="project" value="UniProtKB-UniRule"/>
</dbReference>
<dbReference type="GO" id="GO:0004765">
    <property type="term" value="F:shikimate kinase activity"/>
    <property type="evidence" value="ECO:0007669"/>
    <property type="project" value="UniProtKB-UniRule"/>
</dbReference>
<keyword evidence="1 7" id="KW-0028">Amino-acid biosynthesis</keyword>
<comment type="similarity">
    <text evidence="7">Belongs to the shikimate kinase family.</text>
</comment>
<keyword evidence="7" id="KW-0963">Cytoplasm</keyword>
<keyword evidence="3 7" id="KW-0547">Nucleotide-binding</keyword>
<comment type="caution">
    <text evidence="7">Lacks conserved residue(s) required for the propagation of feature annotation.</text>
</comment>
<name>A0AA49JC58_9BACT</name>
<dbReference type="PANTHER" id="PTHR21087:SF16">
    <property type="entry name" value="SHIKIMATE KINASE 1, CHLOROPLASTIC"/>
    <property type="match status" value="1"/>
</dbReference>
<evidence type="ECO:0000256" key="7">
    <source>
        <dbReference type="HAMAP-Rule" id="MF_00109"/>
    </source>
</evidence>
<dbReference type="Gene3D" id="3.40.50.300">
    <property type="entry name" value="P-loop containing nucleotide triphosphate hydrolases"/>
    <property type="match status" value="1"/>
</dbReference>
<feature type="binding site" evidence="7">
    <location>
        <position position="119"/>
    </location>
    <ligand>
        <name>ATP</name>
        <dbReference type="ChEBI" id="CHEBI:30616"/>
    </ligand>
</feature>
<dbReference type="AlphaFoldDB" id="A0AA49JC58"/>
<reference evidence="8" key="2">
    <citation type="journal article" date="2024" name="Antonie Van Leeuwenhoek">
        <title>Roseihalotalea indica gen. nov., sp. nov., a halophilic Bacteroidetes from mesopelagic Southwest Indian Ocean with higher carbohydrate metabolic potential.</title>
        <authorList>
            <person name="Chen B."/>
            <person name="Zhang M."/>
            <person name="Lin D."/>
            <person name="Ye J."/>
            <person name="Tang K."/>
        </authorList>
    </citation>
    <scope>NUCLEOTIDE SEQUENCE</scope>
    <source>
        <strain evidence="8">TK19036</strain>
    </source>
</reference>
<feature type="binding site" evidence="7">
    <location>
        <position position="79"/>
    </location>
    <ligand>
        <name>substrate</name>
    </ligand>
</feature>
<dbReference type="EMBL" id="CP120682">
    <property type="protein sequence ID" value="WKN35348.1"/>
    <property type="molecule type" value="Genomic_DNA"/>
</dbReference>
<evidence type="ECO:0000256" key="1">
    <source>
        <dbReference type="ARBA" id="ARBA00022605"/>
    </source>
</evidence>
<comment type="catalytic activity">
    <reaction evidence="7">
        <text>shikimate + ATP = 3-phosphoshikimate + ADP + H(+)</text>
        <dbReference type="Rhea" id="RHEA:13121"/>
        <dbReference type="ChEBI" id="CHEBI:15378"/>
        <dbReference type="ChEBI" id="CHEBI:30616"/>
        <dbReference type="ChEBI" id="CHEBI:36208"/>
        <dbReference type="ChEBI" id="CHEBI:145989"/>
        <dbReference type="ChEBI" id="CHEBI:456216"/>
        <dbReference type="EC" id="2.7.1.71"/>
    </reaction>
</comment>
<accession>A0AA49JC58</accession>
<comment type="pathway">
    <text evidence="7">Metabolic intermediate biosynthesis; chorismate biosynthesis; chorismate from D-erythrose 4-phosphate and phosphoenolpyruvate: step 5/7.</text>
</comment>
<evidence type="ECO:0000256" key="3">
    <source>
        <dbReference type="ARBA" id="ARBA00022741"/>
    </source>
</evidence>
<keyword evidence="7" id="KW-0479">Metal-binding</keyword>
<proteinExistence type="inferred from homology"/>
<keyword evidence="5 7" id="KW-0067">ATP-binding</keyword>
<feature type="binding site" evidence="7">
    <location>
        <position position="14"/>
    </location>
    <ligand>
        <name>Mg(2+)</name>
        <dbReference type="ChEBI" id="CHEBI:18420"/>
    </ligand>
</feature>
<keyword evidence="7" id="KW-0460">Magnesium</keyword>
<keyword evidence="6 7" id="KW-0057">Aromatic amino acid biosynthesis</keyword>
<dbReference type="HAMAP" id="MF_00109">
    <property type="entry name" value="Shikimate_kinase"/>
    <property type="match status" value="1"/>
</dbReference>
<comment type="subcellular location">
    <subcellularLocation>
        <location evidence="7">Cytoplasm</location>
    </subcellularLocation>
</comment>
<dbReference type="GO" id="GO:0009073">
    <property type="term" value="P:aromatic amino acid family biosynthetic process"/>
    <property type="evidence" value="ECO:0007669"/>
    <property type="project" value="UniProtKB-KW"/>
</dbReference>
<feature type="binding site" evidence="7">
    <location>
        <begin position="10"/>
        <end position="15"/>
    </location>
    <ligand>
        <name>ATP</name>
        <dbReference type="ChEBI" id="CHEBI:30616"/>
    </ligand>
</feature>
<comment type="subunit">
    <text evidence="7">Monomer.</text>
</comment>
<dbReference type="InterPro" id="IPR031322">
    <property type="entry name" value="Shikimate/glucono_kinase"/>
</dbReference>
<dbReference type="InterPro" id="IPR027417">
    <property type="entry name" value="P-loop_NTPase"/>
</dbReference>
<evidence type="ECO:0000256" key="2">
    <source>
        <dbReference type="ARBA" id="ARBA00022679"/>
    </source>
</evidence>
<dbReference type="PRINTS" id="PR01100">
    <property type="entry name" value="SHIKIMTKNASE"/>
</dbReference>
<dbReference type="CDD" id="cd00464">
    <property type="entry name" value="SK"/>
    <property type="match status" value="1"/>
</dbReference>
<gene>
    <name evidence="7" type="primary">aroK</name>
    <name evidence="8" type="ORF">K4G66_23515</name>
</gene>
<protein>
    <recommendedName>
        <fullName evidence="7">Shikimate kinase</fullName>
        <shortName evidence="7">SK</shortName>
        <ecNumber evidence="7">2.7.1.71</ecNumber>
    </recommendedName>
</protein>
<dbReference type="SUPFAM" id="SSF52540">
    <property type="entry name" value="P-loop containing nucleoside triphosphate hydrolases"/>
    <property type="match status" value="1"/>
</dbReference>
<evidence type="ECO:0000256" key="6">
    <source>
        <dbReference type="ARBA" id="ARBA00023141"/>
    </source>
</evidence>
<reference evidence="8" key="1">
    <citation type="journal article" date="2023" name="Comput. Struct. Biotechnol. J.">
        <title>Discovery of a novel marine Bacteroidetes with a rich repertoire of carbohydrate-active enzymes.</title>
        <authorList>
            <person name="Chen B."/>
            <person name="Liu G."/>
            <person name="Chen Q."/>
            <person name="Wang H."/>
            <person name="Liu L."/>
            <person name="Tang K."/>
        </authorList>
    </citation>
    <scope>NUCLEOTIDE SEQUENCE</scope>
    <source>
        <strain evidence="8">TK19036</strain>
    </source>
</reference>
<dbReference type="GO" id="GO:0000287">
    <property type="term" value="F:magnesium ion binding"/>
    <property type="evidence" value="ECO:0007669"/>
    <property type="project" value="UniProtKB-UniRule"/>
</dbReference>
<dbReference type="InterPro" id="IPR000623">
    <property type="entry name" value="Shikimate_kinase/TSH1"/>
</dbReference>